<comment type="caution">
    <text evidence="1">The sequence shown here is derived from an EMBL/GenBank/DDBJ whole genome shotgun (WGS) entry which is preliminary data.</text>
</comment>
<feature type="non-terminal residue" evidence="1">
    <location>
        <position position="135"/>
    </location>
</feature>
<dbReference type="InterPro" id="IPR053134">
    <property type="entry name" value="RNA-dir_DNA_polymerase"/>
</dbReference>
<dbReference type="Gene3D" id="3.30.70.270">
    <property type="match status" value="1"/>
</dbReference>
<gene>
    <name evidence="1" type="ORF">KI387_044545</name>
</gene>
<sequence>SERSEDGSSGLSLDDHPIFRDFSDVFPGELPQMPPPCEIDFHIDLVPGAEPISWAPYQMTTPELCELKVQLEGLLEKGLIHPSVSPYGTPVIFMKKKDGSLWLCIDYHQLNKVMIKNRYPLPHIDDLFDQMKGAM</sequence>
<evidence type="ECO:0000313" key="1">
    <source>
        <dbReference type="EMBL" id="KAH9316807.1"/>
    </source>
</evidence>
<organism evidence="1 2">
    <name type="scientific">Taxus chinensis</name>
    <name type="common">Chinese yew</name>
    <name type="synonym">Taxus wallichiana var. chinensis</name>
    <dbReference type="NCBI Taxonomy" id="29808"/>
    <lineage>
        <taxon>Eukaryota</taxon>
        <taxon>Viridiplantae</taxon>
        <taxon>Streptophyta</taxon>
        <taxon>Embryophyta</taxon>
        <taxon>Tracheophyta</taxon>
        <taxon>Spermatophyta</taxon>
        <taxon>Pinopsida</taxon>
        <taxon>Pinidae</taxon>
        <taxon>Conifers II</taxon>
        <taxon>Cupressales</taxon>
        <taxon>Taxaceae</taxon>
        <taxon>Taxus</taxon>
    </lineage>
</organism>
<name>A0AA38LDJ4_TAXCH</name>
<reference evidence="1 2" key="1">
    <citation type="journal article" date="2021" name="Nat. Plants">
        <title>The Taxus genome provides insights into paclitaxel biosynthesis.</title>
        <authorList>
            <person name="Xiong X."/>
            <person name="Gou J."/>
            <person name="Liao Q."/>
            <person name="Li Y."/>
            <person name="Zhou Q."/>
            <person name="Bi G."/>
            <person name="Li C."/>
            <person name="Du R."/>
            <person name="Wang X."/>
            <person name="Sun T."/>
            <person name="Guo L."/>
            <person name="Liang H."/>
            <person name="Lu P."/>
            <person name="Wu Y."/>
            <person name="Zhang Z."/>
            <person name="Ro D.K."/>
            <person name="Shang Y."/>
            <person name="Huang S."/>
            <person name="Yan J."/>
        </authorList>
    </citation>
    <scope>NUCLEOTIDE SEQUENCE [LARGE SCALE GENOMIC DNA]</scope>
    <source>
        <strain evidence="1">Ta-2019</strain>
    </source>
</reference>
<dbReference type="PANTHER" id="PTHR24559">
    <property type="entry name" value="TRANSPOSON TY3-I GAG-POL POLYPROTEIN"/>
    <property type="match status" value="1"/>
</dbReference>
<dbReference type="OMA" id="YHITLLE"/>
<feature type="non-terminal residue" evidence="1">
    <location>
        <position position="1"/>
    </location>
</feature>
<keyword evidence="2" id="KW-1185">Reference proteome</keyword>
<dbReference type="InterPro" id="IPR043502">
    <property type="entry name" value="DNA/RNA_pol_sf"/>
</dbReference>
<dbReference type="AlphaFoldDB" id="A0AA38LDJ4"/>
<dbReference type="Gene3D" id="3.10.10.10">
    <property type="entry name" value="HIV Type 1 Reverse Transcriptase, subunit A, domain 1"/>
    <property type="match status" value="1"/>
</dbReference>
<dbReference type="SUPFAM" id="SSF56672">
    <property type="entry name" value="DNA/RNA polymerases"/>
    <property type="match status" value="1"/>
</dbReference>
<accession>A0AA38LDJ4</accession>
<dbReference type="EMBL" id="JAHRHJ020000005">
    <property type="protein sequence ID" value="KAH9316807.1"/>
    <property type="molecule type" value="Genomic_DNA"/>
</dbReference>
<evidence type="ECO:0000313" key="2">
    <source>
        <dbReference type="Proteomes" id="UP000824469"/>
    </source>
</evidence>
<dbReference type="InterPro" id="IPR043128">
    <property type="entry name" value="Rev_trsase/Diguanyl_cyclase"/>
</dbReference>
<dbReference type="Proteomes" id="UP000824469">
    <property type="component" value="Unassembled WGS sequence"/>
</dbReference>
<dbReference type="PANTHER" id="PTHR24559:SF444">
    <property type="entry name" value="REVERSE TRANSCRIPTASE DOMAIN-CONTAINING PROTEIN"/>
    <property type="match status" value="1"/>
</dbReference>
<proteinExistence type="predicted"/>
<protein>
    <submittedName>
        <fullName evidence="1">Uncharacterized protein</fullName>
    </submittedName>
</protein>